<proteinExistence type="predicted"/>
<organism evidence="2 3">
    <name type="scientific">Grus japonensis</name>
    <name type="common">Japanese crane</name>
    <name type="synonym">Red-crowned crane</name>
    <dbReference type="NCBI Taxonomy" id="30415"/>
    <lineage>
        <taxon>Eukaryota</taxon>
        <taxon>Metazoa</taxon>
        <taxon>Chordata</taxon>
        <taxon>Craniata</taxon>
        <taxon>Vertebrata</taxon>
        <taxon>Euteleostomi</taxon>
        <taxon>Archelosauria</taxon>
        <taxon>Archosauria</taxon>
        <taxon>Dinosauria</taxon>
        <taxon>Saurischia</taxon>
        <taxon>Theropoda</taxon>
        <taxon>Coelurosauria</taxon>
        <taxon>Aves</taxon>
        <taxon>Neognathae</taxon>
        <taxon>Neoaves</taxon>
        <taxon>Gruiformes</taxon>
        <taxon>Gruidae</taxon>
        <taxon>Grus</taxon>
    </lineage>
</organism>
<gene>
    <name evidence="2" type="ORF">GRJ2_003449600</name>
</gene>
<dbReference type="PRINTS" id="PR01345">
    <property type="entry name" value="CERVTRCPTASE"/>
</dbReference>
<dbReference type="PANTHER" id="PTHR33332">
    <property type="entry name" value="REVERSE TRANSCRIPTASE DOMAIN-CONTAINING PROTEIN"/>
    <property type="match status" value="1"/>
</dbReference>
<name>A0ABC9YJT4_GRUJA</name>
<dbReference type="Pfam" id="PF00078">
    <property type="entry name" value="RVT_1"/>
    <property type="match status" value="1"/>
</dbReference>
<dbReference type="InterPro" id="IPR000477">
    <property type="entry name" value="RT_dom"/>
</dbReference>
<keyword evidence="3" id="KW-1185">Reference proteome</keyword>
<comment type="caution">
    <text evidence="2">The sequence shown here is derived from an EMBL/GenBank/DDBJ whole genome shotgun (WGS) entry which is preliminary data.</text>
</comment>
<evidence type="ECO:0000313" key="2">
    <source>
        <dbReference type="EMBL" id="GAB0209839.1"/>
    </source>
</evidence>
<feature type="domain" description="Reverse transcriptase" evidence="1">
    <location>
        <begin position="258"/>
        <end position="400"/>
    </location>
</feature>
<protein>
    <submittedName>
        <fullName evidence="2">Mitochondrial enolase superfamily member 1</fullName>
    </submittedName>
</protein>
<evidence type="ECO:0000313" key="3">
    <source>
        <dbReference type="Proteomes" id="UP001623348"/>
    </source>
</evidence>
<dbReference type="EMBL" id="BAAFJT010000319">
    <property type="protein sequence ID" value="GAB0209839.1"/>
    <property type="molecule type" value="Genomic_DNA"/>
</dbReference>
<dbReference type="Proteomes" id="UP001623348">
    <property type="component" value="Unassembled WGS sequence"/>
</dbReference>
<dbReference type="AlphaFoldDB" id="A0ABC9YJT4"/>
<accession>A0ABC9YJT4</accession>
<reference evidence="2 3" key="1">
    <citation type="submission" date="2024-06" db="EMBL/GenBank/DDBJ databases">
        <title>The draft genome of Grus japonensis, version 3.</title>
        <authorList>
            <person name="Nabeshima K."/>
            <person name="Suzuki S."/>
            <person name="Onuma M."/>
        </authorList>
    </citation>
    <scope>NUCLEOTIDE SEQUENCE [LARGE SCALE GENOMIC DNA]</scope>
    <source>
        <strain evidence="2 3">451A</strain>
    </source>
</reference>
<evidence type="ECO:0000259" key="1">
    <source>
        <dbReference type="Pfam" id="PF00078"/>
    </source>
</evidence>
<sequence>MQRDLDRLENWAHVNLMKFNKAKGKVLHMGQGNPQYQYRLDNEWLESSPAEKDLGVLTDEKLNMSRQCVLAAQKANRVLGCIKRSVTSRSREVILPLYSALVRPHLEYCIQLWGPQDKKDMDLLDRNLSSHMSRVSEPQGRDWGNEDSPIVGKDQVQDHLRNLNVHKSMGPDEMQPRMLRELADVVVKSLSIICEKLWQSVSRLGVHKKLGGDTAGTADPNSPKGYSIPYDIMLNNIKGDSCLTNLLAFYNGVTASVNKGRAMDFIYLDFCKAFDTVSRTIRATTLERYGFDGWTVRWIRNWLDGHKQGVTVNGSMSKWKPVTNGVPQGSILGPILFNILINDVDNRIKCTLSMFADDTKLSDAVDSLEGRDAMQRDLDRLERWAHVNLMKFNKAKCKVLH</sequence>